<reference evidence="2" key="1">
    <citation type="submission" date="2019-06" db="EMBL/GenBank/DDBJ databases">
        <authorList>
            <person name="Zheng W."/>
        </authorList>
    </citation>
    <scope>NUCLEOTIDE SEQUENCE</scope>
    <source>
        <strain evidence="2">QDHG01</strain>
    </source>
</reference>
<comment type="caution">
    <text evidence="2">The sequence shown here is derived from an EMBL/GenBank/DDBJ whole genome shotgun (WGS) entry which is preliminary data.</text>
</comment>
<feature type="region of interest" description="Disordered" evidence="1">
    <location>
        <begin position="639"/>
        <end position="680"/>
    </location>
</feature>
<dbReference type="AlphaFoldDB" id="A0A8J8NVI7"/>
<proteinExistence type="predicted"/>
<name>A0A8J8NVI7_HALGN</name>
<keyword evidence="3" id="KW-1185">Reference proteome</keyword>
<protein>
    <submittedName>
        <fullName evidence="2">Uncharacterized protein</fullName>
    </submittedName>
</protein>
<organism evidence="2 3">
    <name type="scientific">Halteria grandinella</name>
    <dbReference type="NCBI Taxonomy" id="5974"/>
    <lineage>
        <taxon>Eukaryota</taxon>
        <taxon>Sar</taxon>
        <taxon>Alveolata</taxon>
        <taxon>Ciliophora</taxon>
        <taxon>Intramacronucleata</taxon>
        <taxon>Spirotrichea</taxon>
        <taxon>Stichotrichia</taxon>
        <taxon>Sporadotrichida</taxon>
        <taxon>Halteriidae</taxon>
        <taxon>Halteria</taxon>
    </lineage>
</organism>
<accession>A0A8J8NVI7</accession>
<dbReference type="Proteomes" id="UP000785679">
    <property type="component" value="Unassembled WGS sequence"/>
</dbReference>
<dbReference type="EMBL" id="RRYP01004511">
    <property type="protein sequence ID" value="TNV82807.1"/>
    <property type="molecule type" value="Genomic_DNA"/>
</dbReference>
<evidence type="ECO:0000313" key="3">
    <source>
        <dbReference type="Proteomes" id="UP000785679"/>
    </source>
</evidence>
<feature type="compositionally biased region" description="Basic and acidic residues" evidence="1">
    <location>
        <begin position="660"/>
        <end position="680"/>
    </location>
</feature>
<evidence type="ECO:0000256" key="1">
    <source>
        <dbReference type="SAM" id="MobiDB-lite"/>
    </source>
</evidence>
<gene>
    <name evidence="2" type="ORF">FGO68_gene7930</name>
</gene>
<sequence>MESTPQFLTGKLIYTPSPDEGLLTINSISLTISQPDHLLSHRPRRNHVCFIVDGSQFVSLAWLEFVRESILLGTEQIIQRDKAQQRVQTTKFYLVYMSGGKVQTSAFGNSEQCKAACQQMAYSQLMPIQPQQVRETIVNMAGNNLMVDMTFTLFSTKDYLKSQELSQEFALLNTQIKDVCIRNSSSVQLLVAIQPEFDPQESLSLKQQAKLISQCGLVQHCDPFAFILDSSPLVNAQIFTEDYLVNSVEFLNAKTLVLNIAGTSHLINVPLSNEGEAGLQWLQSNEKSHQVSSDIFNLLDSDPQNVFQFLGSWSVRMTANIQYVQTQQRKAEVSESFINPQDLASQYEDYQEEYTQGAGDALSQQLDKKLNISDAPKQKKKLDMETSKFINARAQEKPPHKLMEKSHWVKQEDTNDEEIVQNFVARVKGPLLNPKHSGQIGAKFSGVGEGMGKRIGAMVQQFIEQIKPIADQRGFDIVEDKKYSGIHPKAGEGETKNITIILKIVKFVKKEEKEMTSQSSSSSKKQQAPAPPQKVVAPIQLCQQDLYLIGQGTHALNDFVAQGFWSILEPPTHANNYTAKIMYNQSGQTGSFELKAQKVLWNSAMQPVYQQPKPYIGMPQVYPQQQVQDAPQLPVPYQAQGAGVAPEEKPASKKHHPKKREAPKDGSFKPKPGDFKIDTTKEPNKVYGHLMYMMKNKKNTRLIVLDSALIPMVEKVIRDFQKKNPAEVPAIPDGEQTQINEVLATVYKLNFK</sequence>
<evidence type="ECO:0000313" key="2">
    <source>
        <dbReference type="EMBL" id="TNV82807.1"/>
    </source>
</evidence>